<evidence type="ECO:0000256" key="2">
    <source>
        <dbReference type="ARBA" id="ARBA00022475"/>
    </source>
</evidence>
<dbReference type="InterPro" id="IPR050250">
    <property type="entry name" value="Macrolide_Exporter_MacB"/>
</dbReference>
<feature type="domain" description="ABC3 transporter permease C-terminal" evidence="7">
    <location>
        <begin position="671"/>
        <end position="783"/>
    </location>
</feature>
<feature type="transmembrane region" description="Helical" evidence="6">
    <location>
        <begin position="421"/>
        <end position="444"/>
    </location>
</feature>
<reference evidence="9 10" key="1">
    <citation type="submission" date="2023-11" db="EMBL/GenBank/DDBJ databases">
        <title>Analysis of the Genomes of Mucilaginibacter gossypii cycad 4 and M. sabulilitoris SNA2: microbes with the potential for plant growth promotion.</title>
        <authorList>
            <person name="Hirsch A.M."/>
            <person name="Humm E."/>
            <person name="Rubbi M."/>
            <person name="Del Vecchio G."/>
            <person name="Ha S.M."/>
            <person name="Pellegrini M."/>
            <person name="Gunsalus R.P."/>
        </authorList>
    </citation>
    <scope>NUCLEOTIDE SEQUENCE [LARGE SCALE GENOMIC DNA]</scope>
    <source>
        <strain evidence="9 10">SNA2</strain>
    </source>
</reference>
<feature type="domain" description="MacB-like periplasmic core" evidence="8">
    <location>
        <begin position="434"/>
        <end position="631"/>
    </location>
</feature>
<dbReference type="PANTHER" id="PTHR30572">
    <property type="entry name" value="MEMBRANE COMPONENT OF TRANSPORTER-RELATED"/>
    <property type="match status" value="1"/>
</dbReference>
<feature type="transmembrane region" description="Helical" evidence="6">
    <location>
        <begin position="21"/>
        <end position="41"/>
    </location>
</feature>
<feature type="transmembrane region" description="Helical" evidence="6">
    <location>
        <begin position="754"/>
        <end position="777"/>
    </location>
</feature>
<evidence type="ECO:0000256" key="6">
    <source>
        <dbReference type="SAM" id="Phobius"/>
    </source>
</evidence>
<dbReference type="PANTHER" id="PTHR30572:SF18">
    <property type="entry name" value="ABC-TYPE MACROLIDE FAMILY EXPORT SYSTEM PERMEASE COMPONENT 2"/>
    <property type="match status" value="1"/>
</dbReference>
<feature type="domain" description="MacB-like periplasmic core" evidence="8">
    <location>
        <begin position="20"/>
        <end position="238"/>
    </location>
</feature>
<dbReference type="PROSITE" id="PS51257">
    <property type="entry name" value="PROKAR_LIPOPROTEIN"/>
    <property type="match status" value="1"/>
</dbReference>
<gene>
    <name evidence="9" type="ORF">SNE25_00095</name>
</gene>
<name>A0ABZ0TNZ7_9SPHI</name>
<feature type="transmembrane region" description="Helical" evidence="6">
    <location>
        <begin position="377"/>
        <end position="400"/>
    </location>
</feature>
<keyword evidence="2" id="KW-1003">Cell membrane</keyword>
<evidence type="ECO:0000313" key="9">
    <source>
        <dbReference type="EMBL" id="WPU93923.1"/>
    </source>
</evidence>
<evidence type="ECO:0000256" key="4">
    <source>
        <dbReference type="ARBA" id="ARBA00022989"/>
    </source>
</evidence>
<dbReference type="InterPro" id="IPR003838">
    <property type="entry name" value="ABC3_permease_C"/>
</dbReference>
<feature type="transmembrane region" description="Helical" evidence="6">
    <location>
        <begin position="283"/>
        <end position="305"/>
    </location>
</feature>
<keyword evidence="5 6" id="KW-0472">Membrane</keyword>
<protein>
    <submittedName>
        <fullName evidence="9">ABC transporter permease</fullName>
    </submittedName>
</protein>
<comment type="subcellular location">
    <subcellularLocation>
        <location evidence="1">Cell membrane</location>
        <topology evidence="1">Multi-pass membrane protein</topology>
    </subcellularLocation>
</comment>
<feature type="transmembrane region" description="Helical" evidence="6">
    <location>
        <begin position="671"/>
        <end position="692"/>
    </location>
</feature>
<proteinExistence type="predicted"/>
<dbReference type="Pfam" id="PF02687">
    <property type="entry name" value="FtsX"/>
    <property type="match status" value="2"/>
</dbReference>
<keyword evidence="10" id="KW-1185">Reference proteome</keyword>
<dbReference type="RefSeq" id="WP_321563052.1">
    <property type="nucleotide sequence ID" value="NZ_CP139558.1"/>
</dbReference>
<dbReference type="Proteomes" id="UP001324380">
    <property type="component" value="Chromosome"/>
</dbReference>
<dbReference type="InterPro" id="IPR025857">
    <property type="entry name" value="MacB_PCD"/>
</dbReference>
<evidence type="ECO:0000256" key="5">
    <source>
        <dbReference type="ARBA" id="ARBA00023136"/>
    </source>
</evidence>
<dbReference type="Pfam" id="PF12704">
    <property type="entry name" value="MacB_PCD"/>
    <property type="match status" value="2"/>
</dbReference>
<evidence type="ECO:0000259" key="7">
    <source>
        <dbReference type="Pfam" id="PF02687"/>
    </source>
</evidence>
<feature type="transmembrane region" description="Helical" evidence="6">
    <location>
        <begin position="704"/>
        <end position="734"/>
    </location>
</feature>
<dbReference type="EMBL" id="CP139558">
    <property type="protein sequence ID" value="WPU93923.1"/>
    <property type="molecule type" value="Genomic_DNA"/>
</dbReference>
<accession>A0ABZ0TNZ7</accession>
<feature type="transmembrane region" description="Helical" evidence="6">
    <location>
        <begin position="334"/>
        <end position="357"/>
    </location>
</feature>
<organism evidence="9 10">
    <name type="scientific">Mucilaginibacter sabulilitoris</name>
    <dbReference type="NCBI Taxonomy" id="1173583"/>
    <lineage>
        <taxon>Bacteria</taxon>
        <taxon>Pseudomonadati</taxon>
        <taxon>Bacteroidota</taxon>
        <taxon>Sphingobacteriia</taxon>
        <taxon>Sphingobacteriales</taxon>
        <taxon>Sphingobacteriaceae</taxon>
        <taxon>Mucilaginibacter</taxon>
    </lineage>
</organism>
<feature type="domain" description="ABC3 transporter permease C-terminal" evidence="7">
    <location>
        <begin position="289"/>
        <end position="398"/>
    </location>
</feature>
<evidence type="ECO:0000256" key="3">
    <source>
        <dbReference type="ARBA" id="ARBA00022692"/>
    </source>
</evidence>
<evidence type="ECO:0000259" key="8">
    <source>
        <dbReference type="Pfam" id="PF12704"/>
    </source>
</evidence>
<evidence type="ECO:0000256" key="1">
    <source>
        <dbReference type="ARBA" id="ARBA00004651"/>
    </source>
</evidence>
<sequence length="791" mass="88573">MLKNYLKIAWRNLVRNRVQTFINIAGLSVGLACSLLILLWVQNELSVDSFFKNSDRLYSIYERQQFDHKINGTYNTPGPTANEMKKVMPEVEHAVSLGFGQNNTFQVGDKILKQNGSSASDEYFSIFSFKLLQGNAQTALNSPVSLAISRKMAEDFFGSPQAAIGKTIRYENSKNFKVTAVFENLPKNSSQKFDYLVNWYSFLQDNSWARDWGNQGPPTIVMLKQGANPAQFEQKITRFLDTYNSTDRKTSTFIIDLGIQPFSEQYLHGSFDNGKISGGRIEYVRIFSVVAIFILLIACINFMNLTTARSVKRAKEIGVRKVVGAMRSALIKQFISESLLITSLSVIFALLLLVVLLPVFNQVTQKQIELPFNQTGFWTKVVCITLVTGLISGSYPALFLSSFNPVKVLKGTLKLDSGATLFRKGLVVFQFVLSVILITGTIVISRQMNYIQSKNLGFDRENLIYIPLEGELAHKYDLFKEQALTMPGIQSVTRMTNAPTNIQNSTGGVGWIGKDTTVNIQFTQTSVGYDFVKTMKLRMLEGRDFSKDYPTDSVGLILNEAALKRIGYKNPIGQPLTFWGRKSKIIGVIKDFHYSSMHEEIRPLIIRSRADEIYGNILIRTQPGKTRAALASMESLCKQINPAYPFTYTFSDEEYQKLYQNEQIVGKLSNGFSFLAIFISCLGLLGLAMFTAEQRVKEIGIRKVLGASVSSLFTLLSSEFIVLVVIALLIASPIAWYATGKWLQGFAYRTPVQWWVFALSGAIIILIALATVSFQAVKAALINPVKSLRSE</sequence>
<keyword evidence="3 6" id="KW-0812">Transmembrane</keyword>
<evidence type="ECO:0000313" key="10">
    <source>
        <dbReference type="Proteomes" id="UP001324380"/>
    </source>
</evidence>
<keyword evidence="4 6" id="KW-1133">Transmembrane helix</keyword>